<dbReference type="Gene3D" id="3.30.70.1430">
    <property type="entry name" value="Multidrug efflux transporter AcrB pore domain"/>
    <property type="match status" value="2"/>
</dbReference>
<dbReference type="Gene3D" id="3.30.2090.10">
    <property type="entry name" value="Multidrug efflux transporter AcrB TolC docking domain, DN and DC subdomains"/>
    <property type="match status" value="2"/>
</dbReference>
<feature type="transmembrane region" description="Helical" evidence="1">
    <location>
        <begin position="428"/>
        <end position="449"/>
    </location>
</feature>
<dbReference type="SUPFAM" id="SSF82714">
    <property type="entry name" value="Multidrug efflux transporter AcrB TolC docking domain, DN and DC subdomains"/>
    <property type="match status" value="1"/>
</dbReference>
<feature type="transmembrane region" description="Helical" evidence="1">
    <location>
        <begin position="456"/>
        <end position="479"/>
    </location>
</feature>
<dbReference type="PRINTS" id="PR00702">
    <property type="entry name" value="ACRIFLAVINRP"/>
</dbReference>
<keyword evidence="1" id="KW-0812">Transmembrane</keyword>
<dbReference type="GO" id="GO:0042910">
    <property type="term" value="F:xenobiotic transmembrane transporter activity"/>
    <property type="evidence" value="ECO:0007669"/>
    <property type="project" value="TreeGrafter"/>
</dbReference>
<protein>
    <submittedName>
        <fullName evidence="2">Export membrane family protein</fullName>
    </submittedName>
</protein>
<reference evidence="2 3" key="1">
    <citation type="submission" date="2015-05" db="EMBL/GenBank/DDBJ databases">
        <title>Photobacterium galathea sp. nov.</title>
        <authorList>
            <person name="Machado H."/>
            <person name="Gram L."/>
        </authorList>
    </citation>
    <scope>NUCLEOTIDE SEQUENCE [LARGE SCALE GENOMIC DNA]</scope>
    <source>
        <strain evidence="2 3">DSM 25995</strain>
    </source>
</reference>
<comment type="caution">
    <text evidence="2">The sequence shown here is derived from an EMBL/GenBank/DDBJ whole genome shotgun (WGS) entry which is preliminary data.</text>
</comment>
<keyword evidence="3" id="KW-1185">Reference proteome</keyword>
<dbReference type="Gene3D" id="3.30.70.1440">
    <property type="entry name" value="Multidrug efflux transporter AcrB pore domain"/>
    <property type="match status" value="1"/>
</dbReference>
<gene>
    <name evidence="2" type="ORF">ABT58_14375</name>
</gene>
<dbReference type="PANTHER" id="PTHR32063:SF33">
    <property type="entry name" value="RND SUPERFAMILY EFFLUX PUMP PERMEASE COMPONENT"/>
    <property type="match status" value="1"/>
</dbReference>
<feature type="transmembrane region" description="Helical" evidence="1">
    <location>
        <begin position="985"/>
        <end position="1008"/>
    </location>
</feature>
<dbReference type="InterPro" id="IPR027463">
    <property type="entry name" value="AcrB_DN_DC_subdom"/>
</dbReference>
<feature type="transmembrane region" description="Helical" evidence="1">
    <location>
        <begin position="850"/>
        <end position="870"/>
    </location>
</feature>
<dbReference type="SUPFAM" id="SSF82693">
    <property type="entry name" value="Multidrug efflux transporter AcrB pore domain, PN1, PN2, PC1 and PC2 subdomains"/>
    <property type="match status" value="2"/>
</dbReference>
<keyword evidence="1" id="KW-0472">Membrane</keyword>
<dbReference type="RefSeq" id="WP_047875103.1">
    <property type="nucleotide sequence ID" value="NZ_BMYC01000015.1"/>
</dbReference>
<dbReference type="GO" id="GO:0005886">
    <property type="term" value="C:plasma membrane"/>
    <property type="evidence" value="ECO:0007669"/>
    <property type="project" value="TreeGrafter"/>
</dbReference>
<organism evidence="2 3">
    <name type="scientific">Photobacterium aphoticum</name>
    <dbReference type="NCBI Taxonomy" id="754436"/>
    <lineage>
        <taxon>Bacteria</taxon>
        <taxon>Pseudomonadati</taxon>
        <taxon>Pseudomonadota</taxon>
        <taxon>Gammaproteobacteria</taxon>
        <taxon>Vibrionales</taxon>
        <taxon>Vibrionaceae</taxon>
        <taxon>Photobacterium</taxon>
    </lineage>
</organism>
<feature type="transmembrane region" description="Helical" evidence="1">
    <location>
        <begin position="386"/>
        <end position="408"/>
    </location>
</feature>
<evidence type="ECO:0000313" key="2">
    <source>
        <dbReference type="EMBL" id="KLV00165.1"/>
    </source>
</evidence>
<feature type="transmembrane region" description="Helical" evidence="1">
    <location>
        <begin position="331"/>
        <end position="349"/>
    </location>
</feature>
<dbReference type="OrthoDB" id="5287122at2"/>
<dbReference type="InterPro" id="IPR001036">
    <property type="entry name" value="Acrflvin-R"/>
</dbReference>
<proteinExistence type="predicted"/>
<feature type="transmembrane region" description="Helical" evidence="1">
    <location>
        <begin position="355"/>
        <end position="374"/>
    </location>
</feature>
<feature type="transmembrane region" description="Helical" evidence="1">
    <location>
        <begin position="903"/>
        <end position="925"/>
    </location>
</feature>
<dbReference type="SUPFAM" id="SSF82866">
    <property type="entry name" value="Multidrug efflux transporter AcrB transmembrane domain"/>
    <property type="match status" value="2"/>
</dbReference>
<dbReference type="PATRIC" id="fig|754436.4.peg.3048"/>
<name>A0A0J1GKD2_9GAMM</name>
<dbReference type="Gene3D" id="3.30.70.1320">
    <property type="entry name" value="Multidrug efflux transporter AcrB pore domain like"/>
    <property type="match status" value="1"/>
</dbReference>
<feature type="transmembrane region" description="Helical" evidence="1">
    <location>
        <begin position="877"/>
        <end position="897"/>
    </location>
</feature>
<feature type="transmembrane region" description="Helical" evidence="1">
    <location>
        <begin position="13"/>
        <end position="34"/>
    </location>
</feature>
<dbReference type="Gene3D" id="1.20.1640.10">
    <property type="entry name" value="Multidrug efflux transporter AcrB transmembrane domain"/>
    <property type="match status" value="2"/>
</dbReference>
<dbReference type="Proteomes" id="UP000036426">
    <property type="component" value="Unassembled WGS sequence"/>
</dbReference>
<dbReference type="AlphaFoldDB" id="A0A0J1GKD2"/>
<evidence type="ECO:0000313" key="3">
    <source>
        <dbReference type="Proteomes" id="UP000036426"/>
    </source>
</evidence>
<evidence type="ECO:0000256" key="1">
    <source>
        <dbReference type="SAM" id="Phobius"/>
    </source>
</evidence>
<dbReference type="PANTHER" id="PTHR32063">
    <property type="match status" value="1"/>
</dbReference>
<dbReference type="EMBL" id="LDOV01000025">
    <property type="protein sequence ID" value="KLV00165.1"/>
    <property type="molecule type" value="Genomic_DNA"/>
</dbReference>
<feature type="transmembrane region" description="Helical" evidence="1">
    <location>
        <begin position="953"/>
        <end position="973"/>
    </location>
</feature>
<keyword evidence="1" id="KW-1133">Transmembrane helix</keyword>
<sequence length="1016" mass="110119">MNILLNLLFTRKYAAKLLTLLIIGIGAWTAYHLPLAEKPRFDMREGNIVTQYPGATALDVESNVTSKLEKELLSISGIKQFTSTSENGRSDIAFELDSQVSDPNAVYQDVRDAITRVSDLPSGVTDAPTLSIKKSYSLDFMVVGIAGDVPYATLRDKAKNLELALRRVPGIGEVHPIDLRDPEFLIQLEPISLKRYGFTLDEVANIIAERNALISGGRLEALKDNPELITAAELNSLQALREMFIAFSPNLQLQDVAGEITAGFEKGASYGSINGKQSILFDLRTNESADVIATSKAVKALLAQQEALLGDTYTLAIGSDLSADIQEKANIVQSNGLMGLALVLATLALFLNKRIAFWVAISIPVCIFGTLAVLPHFGQILDVFTLSALILIIGIIVDDAVVVSDKIVSLVEEGYELDRAVIDGVKSVFPAVVASIVSTMVAFIPLLFFPGNSGKMMYVIPLTVIIALCFSFIDALIFIPAHLKGVLKKGHSLKAKPDSKSDSKSGQGGQFTLINRGIAAAIGQYKWVLPGAIMAVVVMGAVSLKNISYLFYPTDGAYLIEVSAEANPELALDDVWQQTQALETLFAQTPEVAYWFGEVGSPNSTWVLSLTPANDRTRSAEAIVADWEARMAGMAGLSQVEFDIDGGGPPVGRPIDLRIVGGTDAGREQLADDVAATLRTLPGTTRVKRDVNEPAPQIEVALQHRWLTYYGISATQVGDIIQYAIEGQRVTRIFNGKEEVHFRVTLEENDKSLAELDQIRVRAKDGQLIPLNKLVRWTWRDTVAQVDHFNGERVIRVSAGLDASVTDPLTVFEHVQTAFARDNLAEGKDYAGARIVPMGQILETQEAQSGFTVAIAVALIGIALILLLLFDNVLESLIVLAVIPFGIGGALFILFLHNQVLSFFSIIGMIALIGIMVNNSLVLIWHLKDTAHERAALGWGAFVIKGTQSRVRAISLTTITTVAGLIPLAYGLGGYDNYMSPMALVVGWGCVISWVVTLTVIPSLYLWVMKGRTGEQ</sequence>
<dbReference type="Pfam" id="PF00873">
    <property type="entry name" value="ACR_tran"/>
    <property type="match status" value="1"/>
</dbReference>
<accession>A0A0J1GKD2</accession>